<feature type="transmembrane region" description="Helical" evidence="1">
    <location>
        <begin position="196"/>
        <end position="216"/>
    </location>
</feature>
<evidence type="ECO:0000259" key="2">
    <source>
        <dbReference type="PROSITE" id="PS50017"/>
    </source>
</evidence>
<dbReference type="GO" id="GO:0007165">
    <property type="term" value="P:signal transduction"/>
    <property type="evidence" value="ECO:0007669"/>
    <property type="project" value="InterPro"/>
</dbReference>
<dbReference type="InterPro" id="IPR000488">
    <property type="entry name" value="Death_dom"/>
</dbReference>
<dbReference type="GO" id="GO:0000445">
    <property type="term" value="C:THO complex part of transcription export complex"/>
    <property type="evidence" value="ECO:0007669"/>
    <property type="project" value="TreeGrafter"/>
</dbReference>
<proteinExistence type="predicted"/>
<evidence type="ECO:0000313" key="5">
    <source>
        <dbReference type="Proteomes" id="UP000274756"/>
    </source>
</evidence>
<dbReference type="WBParaSite" id="DME_0000740401-mRNA-1">
    <property type="protein sequence ID" value="DME_0000740401-mRNA-1"/>
    <property type="gene ID" value="DME_0000740401"/>
</dbReference>
<protein>
    <submittedName>
        <fullName evidence="6">Death domain-containing protein</fullName>
    </submittedName>
</protein>
<dbReference type="EMBL" id="UYYG01001200">
    <property type="protein sequence ID" value="VDN60069.1"/>
    <property type="molecule type" value="Genomic_DNA"/>
</dbReference>
<dbReference type="Gene3D" id="1.10.533.10">
    <property type="entry name" value="Death Domain, Fas"/>
    <property type="match status" value="1"/>
</dbReference>
<name>A0A0N4UIH1_DRAME</name>
<dbReference type="SUPFAM" id="SSF47986">
    <property type="entry name" value="DEATH domain"/>
    <property type="match status" value="1"/>
</dbReference>
<dbReference type="Proteomes" id="UP000038040">
    <property type="component" value="Unplaced"/>
</dbReference>
<accession>A0A0N4UIH1</accession>
<dbReference type="CDD" id="cd01670">
    <property type="entry name" value="Death"/>
    <property type="match status" value="1"/>
</dbReference>
<dbReference type="PROSITE" id="PS50017">
    <property type="entry name" value="DEATH_DOMAIN"/>
    <property type="match status" value="1"/>
</dbReference>
<dbReference type="Pfam" id="PF11957">
    <property type="entry name" value="efThoc1"/>
    <property type="match status" value="1"/>
</dbReference>
<dbReference type="PANTHER" id="PTHR13265:SF0">
    <property type="entry name" value="HPR1"/>
    <property type="match status" value="1"/>
</dbReference>
<dbReference type="PANTHER" id="PTHR13265">
    <property type="entry name" value="THO COMPLEX SUBUNIT 1"/>
    <property type="match status" value="1"/>
</dbReference>
<dbReference type="Pfam" id="PF00531">
    <property type="entry name" value="Death"/>
    <property type="match status" value="1"/>
</dbReference>
<evidence type="ECO:0000313" key="6">
    <source>
        <dbReference type="WBParaSite" id="DME_0000740401-mRNA-1"/>
    </source>
</evidence>
<organism evidence="4 6">
    <name type="scientific">Dracunculus medinensis</name>
    <name type="common">Guinea worm</name>
    <dbReference type="NCBI Taxonomy" id="318479"/>
    <lineage>
        <taxon>Eukaryota</taxon>
        <taxon>Metazoa</taxon>
        <taxon>Ecdysozoa</taxon>
        <taxon>Nematoda</taxon>
        <taxon>Chromadorea</taxon>
        <taxon>Rhabditida</taxon>
        <taxon>Spirurina</taxon>
        <taxon>Dracunculoidea</taxon>
        <taxon>Dracunculidae</taxon>
        <taxon>Dracunculus</taxon>
    </lineage>
</organism>
<dbReference type="InterPro" id="IPR011029">
    <property type="entry name" value="DEATH-like_dom_sf"/>
</dbReference>
<dbReference type="GO" id="GO:0006406">
    <property type="term" value="P:mRNA export from nucleus"/>
    <property type="evidence" value="ECO:0007669"/>
    <property type="project" value="TreeGrafter"/>
</dbReference>
<keyword evidence="1" id="KW-1133">Transmembrane helix</keyword>
<keyword evidence="5" id="KW-1185">Reference proteome</keyword>
<reference evidence="3 5" key="2">
    <citation type="submission" date="2018-11" db="EMBL/GenBank/DDBJ databases">
        <authorList>
            <consortium name="Pathogen Informatics"/>
        </authorList>
    </citation>
    <scope>NUCLEOTIDE SEQUENCE [LARGE SCALE GENOMIC DNA]</scope>
</reference>
<feature type="domain" description="Death" evidence="2">
    <location>
        <begin position="557"/>
        <end position="608"/>
    </location>
</feature>
<dbReference type="AlphaFoldDB" id="A0A0N4UIH1"/>
<evidence type="ECO:0000313" key="3">
    <source>
        <dbReference type="EMBL" id="VDN60069.1"/>
    </source>
</evidence>
<keyword evidence="1" id="KW-0472">Membrane</keyword>
<dbReference type="OrthoDB" id="10257415at2759"/>
<dbReference type="STRING" id="318479.A0A0N4UIH1"/>
<evidence type="ECO:0000256" key="1">
    <source>
        <dbReference type="SAM" id="Phobius"/>
    </source>
</evidence>
<dbReference type="Proteomes" id="UP000274756">
    <property type="component" value="Unassembled WGS sequence"/>
</dbReference>
<gene>
    <name evidence="3" type="ORF">DME_LOCUS10042</name>
</gene>
<reference evidence="6" key="1">
    <citation type="submission" date="2017-02" db="UniProtKB">
        <authorList>
            <consortium name="WormBaseParasite"/>
        </authorList>
    </citation>
    <scope>IDENTIFICATION</scope>
</reference>
<evidence type="ECO:0000313" key="4">
    <source>
        <dbReference type="Proteomes" id="UP000038040"/>
    </source>
</evidence>
<keyword evidence="1" id="KW-0812">Transmembrane</keyword>
<sequence length="633" mass="73404">MRLSIENALHRKAFLISKLDDQEQQKEIQKLLILTFEMAKEDFCAKATTVAIIQDVFDTISIKKCEKLFFIIEDNLSQWKTALFYEPCKNMILRMCNDLLKRLSRTIDTSFCGRILVLLARALPLCEKSGLNLVSHFNSDNITKYDSIESPSVDANITDVDMETGEIQENRYPYFISLRDLENFAFYKRFWQLQTFFSTPLLLFCFFIAFIIIILFQNTTEVFNVLSSYKLDDISEGKNSSISPNNEKKINDAMDTGIPFHSTSSKVENENFFAKYLTSQKLLQLQLNDSRFRRYFLVQCLILYQYLVSDIKFKDKSYTLNDEQLRYIIESTDKCYKLLREIHPNGILFANSVKAILQREKEWSDWKNKGCPDYTVSADKDKMSPYKKKPRNKYDPSKIDLGNPELTKLWNINPNMLEACHDRKRKFVPCVADFIADPLDELDPEQQVEDQYKAVNNELFQWRCSRLLLQESPLYFQIPLKKNEVTTNMAPFLEELIKKTSSNFQRNNIANDGVHSNLAKKKYHGSETAQNGICTSESSPLISEQHIQELAPLLVKDWRYLAKVLGFKNDVIDSYAALEPSNVIKTILKSWCKSEGQLGTVKKLSSLLLTADLFSEKVGSIFKAVKFNLVFYF</sequence>
<dbReference type="InterPro" id="IPR021861">
    <property type="entry name" value="THO_THOC1"/>
</dbReference>